<dbReference type="AlphaFoldDB" id="A0A099I0L0"/>
<gene>
    <name evidence="5" type="ORF">CIAN88_22250</name>
    <name evidence="6" type="ORF">MKC95_17180</name>
</gene>
<dbReference type="Gene3D" id="1.10.10.60">
    <property type="entry name" value="Homeodomain-like"/>
    <property type="match status" value="2"/>
</dbReference>
<keyword evidence="1" id="KW-0805">Transcription regulation</keyword>
<evidence type="ECO:0000256" key="1">
    <source>
        <dbReference type="ARBA" id="ARBA00023015"/>
    </source>
</evidence>
<dbReference type="GO" id="GO:0043565">
    <property type="term" value="F:sequence-specific DNA binding"/>
    <property type="evidence" value="ECO:0007669"/>
    <property type="project" value="InterPro"/>
</dbReference>
<evidence type="ECO:0000259" key="4">
    <source>
        <dbReference type="PROSITE" id="PS01124"/>
    </source>
</evidence>
<evidence type="ECO:0000313" key="5">
    <source>
        <dbReference type="EMBL" id="KGJ51146.1"/>
    </source>
</evidence>
<proteinExistence type="predicted"/>
<keyword evidence="3" id="KW-0804">Transcription</keyword>
<dbReference type="PROSITE" id="PS01124">
    <property type="entry name" value="HTH_ARAC_FAMILY_2"/>
    <property type="match status" value="1"/>
</dbReference>
<feature type="domain" description="HTH araC/xylS-type" evidence="4">
    <location>
        <begin position="177"/>
        <end position="275"/>
    </location>
</feature>
<accession>A0A099I0L0</accession>
<dbReference type="SMART" id="SM00342">
    <property type="entry name" value="HTH_ARAC"/>
    <property type="match status" value="1"/>
</dbReference>
<dbReference type="InterPro" id="IPR009057">
    <property type="entry name" value="Homeodomain-like_sf"/>
</dbReference>
<reference evidence="6" key="2">
    <citation type="journal article" date="2022" name="Clin. Infect. Dis.">
        <title>Association between Clostridium innocuum and antibiotic-associated diarrhea in adults and children: A cross-sectional study and comparative genomics analysis.</title>
        <authorList>
            <person name="Cherny K.E."/>
            <person name="Muscat E.B."/>
            <person name="Balaji A."/>
            <person name="Mukherjee J."/>
            <person name="Ozer E.A."/>
            <person name="Angarone M.P."/>
            <person name="Hauser A.R."/>
            <person name="Sichel J.S."/>
            <person name="Amponsah E."/>
            <person name="Kociolek L.K."/>
        </authorList>
    </citation>
    <scope>NUCLEOTIDE SEQUENCE</scope>
    <source>
        <strain evidence="6">NU1-AC-029v</strain>
    </source>
</reference>
<dbReference type="Proteomes" id="UP001203972">
    <property type="component" value="Unassembled WGS sequence"/>
</dbReference>
<dbReference type="GO" id="GO:0003700">
    <property type="term" value="F:DNA-binding transcription factor activity"/>
    <property type="evidence" value="ECO:0007669"/>
    <property type="project" value="InterPro"/>
</dbReference>
<organism evidence="5 7">
    <name type="scientific">Clostridium innocuum</name>
    <dbReference type="NCBI Taxonomy" id="1522"/>
    <lineage>
        <taxon>Bacteria</taxon>
        <taxon>Bacillati</taxon>
        <taxon>Bacillota</taxon>
        <taxon>Clostridia</taxon>
        <taxon>Eubacteriales</taxon>
        <taxon>Clostridiaceae</taxon>
        <taxon>Clostridium</taxon>
    </lineage>
</organism>
<dbReference type="PANTHER" id="PTHR43280:SF34">
    <property type="entry name" value="ARAC-FAMILY TRANSCRIPTIONAL REGULATOR"/>
    <property type="match status" value="1"/>
</dbReference>
<sequence>MQNMQHYYDFSGQKFGYPLSLSINSFKRQVFSRQSSLEISYVLKGAYEAVTEHFTAGIKEHELVIVAPNDIHMIRQMDNDKSVILTLHIDFSRFSAGMCGNIEEAFESMICTRSKNYRLLCRLRNKIGELVRMLLRGESSMFQMNAIMMELVYIASNHRQYPVERLPLQSVHHENYMKAIQYIDCHFSSELHLEDVAKTLSFSVSYTSKLFKKYTGISFVKYLAYVRIRASLEALLEGKDSIEQIAADCGMPNSKSYTAAFRELYGIVPSDYRKKFTQNIKMNENHKEQSMSFDIEQKELLEHLIADTQEVLYENDGIKITQQEGHIQCRIQHELITKTTITQTDEELVMEVIRK</sequence>
<dbReference type="EMBL" id="JQIF01000142">
    <property type="protein sequence ID" value="KGJ51146.1"/>
    <property type="molecule type" value="Genomic_DNA"/>
</dbReference>
<dbReference type="RefSeq" id="WP_008818653.1">
    <property type="nucleotide sequence ID" value="NZ_AP025565.1"/>
</dbReference>
<evidence type="ECO:0000313" key="6">
    <source>
        <dbReference type="EMBL" id="MCR0234504.1"/>
    </source>
</evidence>
<keyword evidence="2" id="KW-0238">DNA-binding</keyword>
<comment type="caution">
    <text evidence="5">The sequence shown here is derived from an EMBL/GenBank/DDBJ whole genome shotgun (WGS) entry which is preliminary data.</text>
</comment>
<evidence type="ECO:0000256" key="3">
    <source>
        <dbReference type="ARBA" id="ARBA00023163"/>
    </source>
</evidence>
<dbReference type="SUPFAM" id="SSF46689">
    <property type="entry name" value="Homeodomain-like"/>
    <property type="match status" value="2"/>
</dbReference>
<name>A0A099I0L0_CLOIN</name>
<dbReference type="InterPro" id="IPR018060">
    <property type="entry name" value="HTH_AraC"/>
</dbReference>
<dbReference type="Proteomes" id="UP000030008">
    <property type="component" value="Unassembled WGS sequence"/>
</dbReference>
<dbReference type="Pfam" id="PF12833">
    <property type="entry name" value="HTH_18"/>
    <property type="match status" value="1"/>
</dbReference>
<evidence type="ECO:0000256" key="2">
    <source>
        <dbReference type="ARBA" id="ARBA00023125"/>
    </source>
</evidence>
<dbReference type="EMBL" id="JAKTMA010000034">
    <property type="protein sequence ID" value="MCR0234504.1"/>
    <property type="molecule type" value="Genomic_DNA"/>
</dbReference>
<evidence type="ECO:0000313" key="7">
    <source>
        <dbReference type="Proteomes" id="UP000030008"/>
    </source>
</evidence>
<dbReference type="PANTHER" id="PTHR43280">
    <property type="entry name" value="ARAC-FAMILY TRANSCRIPTIONAL REGULATOR"/>
    <property type="match status" value="1"/>
</dbReference>
<protein>
    <submittedName>
        <fullName evidence="5">AraC family transcriptional regulator</fullName>
    </submittedName>
    <submittedName>
        <fullName evidence="6">Helix-turn-helix transcriptional regulator</fullName>
    </submittedName>
</protein>
<reference evidence="5 7" key="1">
    <citation type="submission" date="2014-08" db="EMBL/GenBank/DDBJ databases">
        <title>Clostridium innocuum, an unnegligible vancomycin-resistant pathogen causing extra-intestinal infections.</title>
        <authorList>
            <person name="Feng Y."/>
            <person name="Chiu C.-H."/>
        </authorList>
    </citation>
    <scope>NUCLEOTIDE SEQUENCE [LARGE SCALE GENOMIC DNA]</scope>
    <source>
        <strain evidence="5 7">AN88</strain>
    </source>
</reference>